<name>A0ACC5RRL9_ENTAG</name>
<comment type="caution">
    <text evidence="1">The sequence shown here is derived from an EMBL/GenBank/DDBJ whole genome shotgun (WGS) entry which is preliminary data.</text>
</comment>
<sequence>MRRAIAFRKRILGRTGRREGVTCCGAVVIALADPSRRWSKMVKPHVCFLDKTRQSVFKSEYLSGSGPASLKFKNSIAADRQIKKYRRREIKRRFTGIVLQGAHSAPK</sequence>
<protein>
    <submittedName>
        <fullName evidence="1">Uncharacterized protein</fullName>
    </submittedName>
</protein>
<evidence type="ECO:0000313" key="2">
    <source>
        <dbReference type="Proteomes" id="UP000633731"/>
    </source>
</evidence>
<dbReference type="EMBL" id="JAEOXF010000014">
    <property type="protein sequence ID" value="MBK4727314.1"/>
    <property type="molecule type" value="Genomic_DNA"/>
</dbReference>
<organism evidence="1 2">
    <name type="scientific">Enterobacter agglomerans</name>
    <name type="common">Erwinia herbicola</name>
    <name type="synonym">Pantoea agglomerans</name>
    <dbReference type="NCBI Taxonomy" id="549"/>
    <lineage>
        <taxon>Bacteria</taxon>
        <taxon>Pseudomonadati</taxon>
        <taxon>Pseudomonadota</taxon>
        <taxon>Gammaproteobacteria</taxon>
        <taxon>Enterobacterales</taxon>
        <taxon>Erwiniaceae</taxon>
        <taxon>Pantoea</taxon>
        <taxon>Pantoea agglomerans group</taxon>
    </lineage>
</organism>
<accession>A0ACC5RRL9</accession>
<reference evidence="1" key="1">
    <citation type="submission" date="2021-01" db="EMBL/GenBank/DDBJ databases">
        <title>Draft genome of Pantoea agglomerans Eh 335.</title>
        <authorList>
            <person name="Emsley S.A."/>
            <person name="Oline D.K."/>
            <person name="Saw J.H."/>
            <person name="Ushijima B."/>
            <person name="Videau P."/>
            <person name="Koyack M.J."/>
        </authorList>
    </citation>
    <scope>NUCLEOTIDE SEQUENCE</scope>
    <source>
        <strain evidence="1">Eh 335</strain>
    </source>
</reference>
<proteinExistence type="predicted"/>
<dbReference type="Proteomes" id="UP000633731">
    <property type="component" value="Unassembled WGS sequence"/>
</dbReference>
<gene>
    <name evidence="1" type="ORF">JJL49_18965</name>
</gene>
<keyword evidence="2" id="KW-1185">Reference proteome</keyword>
<evidence type="ECO:0000313" key="1">
    <source>
        <dbReference type="EMBL" id="MBK4727314.1"/>
    </source>
</evidence>